<keyword evidence="6" id="KW-0812">Transmembrane</keyword>
<dbReference type="Pfam" id="PF05134">
    <property type="entry name" value="T2SSL"/>
    <property type="match status" value="1"/>
</dbReference>
<evidence type="ECO:0000256" key="4">
    <source>
        <dbReference type="ARBA" id="ARBA00022475"/>
    </source>
</evidence>
<accession>A0A1G9VBD8</accession>
<evidence type="ECO:0000256" key="6">
    <source>
        <dbReference type="ARBA" id="ARBA00022692"/>
    </source>
</evidence>
<evidence type="ECO:0000256" key="7">
    <source>
        <dbReference type="ARBA" id="ARBA00022927"/>
    </source>
</evidence>
<dbReference type="RefSeq" id="WP_091572426.1">
    <property type="nucleotide sequence ID" value="NZ_FNHP01000012.1"/>
</dbReference>
<keyword evidence="8" id="KW-1133">Transmembrane helix</keyword>
<evidence type="ECO:0000256" key="2">
    <source>
        <dbReference type="ARBA" id="ARBA00005318"/>
    </source>
</evidence>
<comment type="similarity">
    <text evidence="2">Belongs to the GSP L family.</text>
</comment>
<sequence>MSTLVITLSEPGSATPDRYDHVLSADGQAVTRHASSEAALLPGAGRTGETVALVPVRALSWQRVTLPPGSLAQPARLRAVLEGLLEEHLLDEPAALHFALAPGAQAGSPAWVAVCDRAWLRAALQTLEAAGHPADRVVPEFAPGATASGQTEATVLGPPEDARLVLAGMGDEQALAVLPLAAAPALGLPGPAAEGAPPVRAEPAVVALAERLLTRPVQLQTAPERALAAARGAWDLAQLDLASSGRRRALRRAAGGANTFLRAPQWRAARWGLGLALAVHVIGLNLWALQDRQQLAAQQAQVRAVLTGTFPQVQVVVDAPLQMQRELARLRAGAGGLSPRDLEPLLAAAATALPPGRLPSAIEYGDGELRLRGIALGAEELAALRQRLAGDQADARQQDDGTLVLLAAAGGTP</sequence>
<dbReference type="Pfam" id="PF12693">
    <property type="entry name" value="GspL_C"/>
    <property type="match status" value="1"/>
</dbReference>
<dbReference type="OrthoDB" id="8557903at2"/>
<evidence type="ECO:0000256" key="5">
    <source>
        <dbReference type="ARBA" id="ARBA00022519"/>
    </source>
</evidence>
<dbReference type="InterPro" id="IPR043129">
    <property type="entry name" value="ATPase_NBD"/>
</dbReference>
<dbReference type="Proteomes" id="UP000198552">
    <property type="component" value="Unassembled WGS sequence"/>
</dbReference>
<comment type="subcellular location">
    <subcellularLocation>
        <location evidence="1">Cell inner membrane</location>
        <topology evidence="1">Single-pass membrane protein</topology>
    </subcellularLocation>
</comment>
<dbReference type="NCBIfam" id="TIGR01709">
    <property type="entry name" value="typeII_sec_gspL"/>
    <property type="match status" value="1"/>
</dbReference>
<feature type="domain" description="GspL periplasmic" evidence="11">
    <location>
        <begin position="265"/>
        <end position="399"/>
    </location>
</feature>
<organism evidence="12 13">
    <name type="scientific">Oryzisolibacter propanilivorax</name>
    <dbReference type="NCBI Taxonomy" id="1527607"/>
    <lineage>
        <taxon>Bacteria</taxon>
        <taxon>Pseudomonadati</taxon>
        <taxon>Pseudomonadota</taxon>
        <taxon>Betaproteobacteria</taxon>
        <taxon>Burkholderiales</taxon>
        <taxon>Comamonadaceae</taxon>
        <taxon>Oryzisolibacter</taxon>
    </lineage>
</organism>
<evidence type="ECO:0000256" key="1">
    <source>
        <dbReference type="ARBA" id="ARBA00004377"/>
    </source>
</evidence>
<protein>
    <submittedName>
        <fullName evidence="12">General secretion pathway protein L</fullName>
    </submittedName>
</protein>
<dbReference type="EMBL" id="FNHP01000012">
    <property type="protein sequence ID" value="SDM69380.1"/>
    <property type="molecule type" value="Genomic_DNA"/>
</dbReference>
<dbReference type="InterPro" id="IPR007812">
    <property type="entry name" value="T2SS_protein-GspL"/>
</dbReference>
<keyword evidence="9" id="KW-0472">Membrane</keyword>
<evidence type="ECO:0000259" key="11">
    <source>
        <dbReference type="Pfam" id="PF12693"/>
    </source>
</evidence>
<dbReference type="STRING" id="1527607.SAMN05428957_1127"/>
<dbReference type="GO" id="GO:0005886">
    <property type="term" value="C:plasma membrane"/>
    <property type="evidence" value="ECO:0007669"/>
    <property type="project" value="UniProtKB-SubCell"/>
</dbReference>
<dbReference type="Gene3D" id="3.30.420.380">
    <property type="match status" value="1"/>
</dbReference>
<evidence type="ECO:0000256" key="3">
    <source>
        <dbReference type="ARBA" id="ARBA00022448"/>
    </source>
</evidence>
<dbReference type="InterPro" id="IPR024230">
    <property type="entry name" value="GspL_cyto_dom"/>
</dbReference>
<proteinExistence type="inferred from homology"/>
<dbReference type="InterPro" id="IPR025691">
    <property type="entry name" value="GspL_pp_dom"/>
</dbReference>
<keyword evidence="5" id="KW-0997">Cell inner membrane</keyword>
<keyword evidence="4" id="KW-1003">Cell membrane</keyword>
<keyword evidence="3" id="KW-0813">Transport</keyword>
<dbReference type="GO" id="GO:0015628">
    <property type="term" value="P:protein secretion by the type II secretion system"/>
    <property type="evidence" value="ECO:0007669"/>
    <property type="project" value="InterPro"/>
</dbReference>
<dbReference type="GO" id="GO:0009276">
    <property type="term" value="C:Gram-negative-bacterium-type cell wall"/>
    <property type="evidence" value="ECO:0007669"/>
    <property type="project" value="InterPro"/>
</dbReference>
<keyword evidence="13" id="KW-1185">Reference proteome</keyword>
<evidence type="ECO:0000313" key="12">
    <source>
        <dbReference type="EMBL" id="SDM69380.1"/>
    </source>
</evidence>
<evidence type="ECO:0000256" key="9">
    <source>
        <dbReference type="ARBA" id="ARBA00023136"/>
    </source>
</evidence>
<reference evidence="13" key="1">
    <citation type="submission" date="2016-10" db="EMBL/GenBank/DDBJ databases">
        <authorList>
            <person name="Varghese N."/>
            <person name="Submissions S."/>
        </authorList>
    </citation>
    <scope>NUCLEOTIDE SEQUENCE [LARGE SCALE GENOMIC DNA]</scope>
    <source>
        <strain evidence="13">EPL6</strain>
    </source>
</reference>
<evidence type="ECO:0000259" key="10">
    <source>
        <dbReference type="Pfam" id="PF05134"/>
    </source>
</evidence>
<dbReference type="SUPFAM" id="SSF53067">
    <property type="entry name" value="Actin-like ATPase domain"/>
    <property type="match status" value="1"/>
</dbReference>
<name>A0A1G9VBD8_9BURK</name>
<evidence type="ECO:0000256" key="8">
    <source>
        <dbReference type="ARBA" id="ARBA00022989"/>
    </source>
</evidence>
<evidence type="ECO:0000313" key="13">
    <source>
        <dbReference type="Proteomes" id="UP000198552"/>
    </source>
</evidence>
<feature type="domain" description="GspL cytoplasmic actin-ATPase-like" evidence="10">
    <location>
        <begin position="23"/>
        <end position="140"/>
    </location>
</feature>
<gene>
    <name evidence="12" type="ORF">SAMN05428957_1127</name>
</gene>
<keyword evidence="7" id="KW-0653">Protein transport</keyword>
<dbReference type="AlphaFoldDB" id="A0A1G9VBD8"/>
<dbReference type="GO" id="GO:0015627">
    <property type="term" value="C:type II protein secretion system complex"/>
    <property type="evidence" value="ECO:0007669"/>
    <property type="project" value="InterPro"/>
</dbReference>